<dbReference type="Gene3D" id="3.40.50.1820">
    <property type="entry name" value="alpha/beta hydrolase"/>
    <property type="match status" value="1"/>
</dbReference>
<keyword evidence="1 3" id="KW-0378">Hydrolase</keyword>
<dbReference type="EMBL" id="SEWF01000008">
    <property type="protein sequence ID" value="RYU96361.1"/>
    <property type="molecule type" value="Genomic_DNA"/>
</dbReference>
<dbReference type="RefSeq" id="WP_130020342.1">
    <property type="nucleotide sequence ID" value="NZ_SEWF01000008.1"/>
</dbReference>
<feature type="domain" description="AB hydrolase-1" evidence="2">
    <location>
        <begin position="3"/>
        <end position="229"/>
    </location>
</feature>
<dbReference type="OrthoDB" id="252464at2"/>
<dbReference type="SUPFAM" id="SSF53474">
    <property type="entry name" value="alpha/beta-Hydrolases"/>
    <property type="match status" value="1"/>
</dbReference>
<gene>
    <name evidence="3" type="ORF">EWM59_07560</name>
</gene>
<dbReference type="GO" id="GO:0016020">
    <property type="term" value="C:membrane"/>
    <property type="evidence" value="ECO:0007669"/>
    <property type="project" value="TreeGrafter"/>
</dbReference>
<dbReference type="InterPro" id="IPR000073">
    <property type="entry name" value="AB_hydrolase_1"/>
</dbReference>
<evidence type="ECO:0000259" key="2">
    <source>
        <dbReference type="Pfam" id="PF12697"/>
    </source>
</evidence>
<evidence type="ECO:0000313" key="4">
    <source>
        <dbReference type="Proteomes" id="UP000293162"/>
    </source>
</evidence>
<dbReference type="PANTHER" id="PTHR43798:SF31">
    <property type="entry name" value="AB HYDROLASE SUPERFAMILY PROTEIN YCLE"/>
    <property type="match status" value="1"/>
</dbReference>
<dbReference type="PRINTS" id="PR00111">
    <property type="entry name" value="ABHYDROLASE"/>
</dbReference>
<dbReference type="Pfam" id="PF12697">
    <property type="entry name" value="Abhydrolase_6"/>
    <property type="match status" value="1"/>
</dbReference>
<dbReference type="InterPro" id="IPR050266">
    <property type="entry name" value="AB_hydrolase_sf"/>
</dbReference>
<keyword evidence="4" id="KW-1185">Reference proteome</keyword>
<dbReference type="PANTHER" id="PTHR43798">
    <property type="entry name" value="MONOACYLGLYCEROL LIPASE"/>
    <property type="match status" value="1"/>
</dbReference>
<dbReference type="InterPro" id="IPR029058">
    <property type="entry name" value="AB_hydrolase_fold"/>
</dbReference>
<proteinExistence type="predicted"/>
<evidence type="ECO:0000313" key="3">
    <source>
        <dbReference type="EMBL" id="RYU96361.1"/>
    </source>
</evidence>
<dbReference type="GO" id="GO:0016787">
    <property type="term" value="F:hydrolase activity"/>
    <property type="evidence" value="ECO:0007669"/>
    <property type="project" value="UniProtKB-KW"/>
</dbReference>
<name>A0A4Q5M262_9BACT</name>
<sequence length="243" mass="28102">MNIILIHGFGEDHFVWKQFMTLLPAKHTYYTPDYAAFTDCETIEDYVKWLKEFLRERDIERCVLIGHSMGGYIALSFAEKHHEMVHGLGLFHSSAYADDEERKAGRLKTIDFIEKHGSEEFIKDFYPKMFTDDFRKKNKELIESHIERYSTFSKRSLKNAQMAMRNRKDTTKVLKQASYPVMIIAGEEDKFVPVEAAKEQIKLLKKGYTDVLSGVAHAGMFERPEACAKMVETFIAACSHVPV</sequence>
<evidence type="ECO:0000256" key="1">
    <source>
        <dbReference type="ARBA" id="ARBA00022801"/>
    </source>
</evidence>
<dbReference type="AlphaFoldDB" id="A0A4Q5M262"/>
<dbReference type="Proteomes" id="UP000293162">
    <property type="component" value="Unassembled WGS sequence"/>
</dbReference>
<comment type="caution">
    <text evidence="3">The sequence shown here is derived from an EMBL/GenBank/DDBJ whole genome shotgun (WGS) entry which is preliminary data.</text>
</comment>
<organism evidence="3 4">
    <name type="scientific">Emticicia agri</name>
    <dbReference type="NCBI Taxonomy" id="2492393"/>
    <lineage>
        <taxon>Bacteria</taxon>
        <taxon>Pseudomonadati</taxon>
        <taxon>Bacteroidota</taxon>
        <taxon>Cytophagia</taxon>
        <taxon>Cytophagales</taxon>
        <taxon>Leadbetterellaceae</taxon>
        <taxon>Emticicia</taxon>
    </lineage>
</organism>
<protein>
    <submittedName>
        <fullName evidence="3">Alpha/beta hydrolase</fullName>
    </submittedName>
</protein>
<reference evidence="3 4" key="1">
    <citation type="submission" date="2019-02" db="EMBL/GenBank/DDBJ databases">
        <title>Bacterial novel species Emticicia sp. 17J42-9 isolated from soil.</title>
        <authorList>
            <person name="Jung H.-Y."/>
        </authorList>
    </citation>
    <scope>NUCLEOTIDE SEQUENCE [LARGE SCALE GENOMIC DNA]</scope>
    <source>
        <strain evidence="3 4">17J42-9</strain>
    </source>
</reference>
<accession>A0A4Q5M262</accession>